<feature type="domain" description="D-isomer specific 2-hydroxyacid dehydrogenase NAD-binding" evidence="6">
    <location>
        <begin position="111"/>
        <end position="290"/>
    </location>
</feature>
<evidence type="ECO:0000313" key="9">
    <source>
        <dbReference type="Proteomes" id="UP000051562"/>
    </source>
</evidence>
<evidence type="ECO:0000259" key="5">
    <source>
        <dbReference type="Pfam" id="PF00389"/>
    </source>
</evidence>
<dbReference type="InterPro" id="IPR036291">
    <property type="entry name" value="NAD(P)-bd_dom_sf"/>
</dbReference>
<reference evidence="8 10" key="2">
    <citation type="submission" date="2017-02" db="EMBL/GenBank/DDBJ databases">
        <authorList>
            <person name="Peterson S.W."/>
        </authorList>
    </citation>
    <scope>NUCLEOTIDE SEQUENCE [LARGE SCALE GENOMIC DNA]</scope>
    <source>
        <strain evidence="8 10">DSM 9653</strain>
    </source>
</reference>
<dbReference type="STRING" id="53254.SAMN05660750_02539"/>
<proteinExistence type="inferred from homology"/>
<dbReference type="FunFam" id="3.40.50.720:FF:000203">
    <property type="entry name" value="D-3-phosphoglycerate dehydrogenase (SerA)"/>
    <property type="match status" value="1"/>
</dbReference>
<dbReference type="PANTHER" id="PTHR43333">
    <property type="entry name" value="2-HACID_DH_C DOMAIN-CONTAINING PROTEIN"/>
    <property type="match status" value="1"/>
</dbReference>
<dbReference type="Proteomes" id="UP000051562">
    <property type="component" value="Unassembled WGS sequence"/>
</dbReference>
<protein>
    <submittedName>
        <fullName evidence="7">Hydroxyacid dehydrogenase</fullName>
    </submittedName>
    <submittedName>
        <fullName evidence="8">Phosphoglycerate dehydrogenase</fullName>
    </submittedName>
</protein>
<dbReference type="OrthoDB" id="9793626at2"/>
<keyword evidence="2 4" id="KW-0560">Oxidoreductase</keyword>
<dbReference type="Proteomes" id="UP000190130">
    <property type="component" value="Unassembled WGS sequence"/>
</dbReference>
<dbReference type="PANTHER" id="PTHR43333:SF1">
    <property type="entry name" value="D-ISOMER SPECIFIC 2-HYDROXYACID DEHYDROGENASE NAD-BINDING DOMAIN-CONTAINING PROTEIN"/>
    <property type="match status" value="1"/>
</dbReference>
<organism evidence="7 9">
    <name type="scientific">Bosea thiooxidans</name>
    <dbReference type="NCBI Taxonomy" id="53254"/>
    <lineage>
        <taxon>Bacteria</taxon>
        <taxon>Pseudomonadati</taxon>
        <taxon>Pseudomonadota</taxon>
        <taxon>Alphaproteobacteria</taxon>
        <taxon>Hyphomicrobiales</taxon>
        <taxon>Boseaceae</taxon>
        <taxon>Bosea</taxon>
    </lineage>
</organism>
<reference evidence="7 9" key="1">
    <citation type="submission" date="2015-10" db="EMBL/GenBank/DDBJ databases">
        <title>Draft genome of Bosea thiooxidans.</title>
        <authorList>
            <person name="Wang X."/>
        </authorList>
    </citation>
    <scope>NUCLEOTIDE SEQUENCE [LARGE SCALE GENOMIC DNA]</scope>
    <source>
        <strain evidence="7 9">CGMCC 9174</strain>
    </source>
</reference>
<dbReference type="InterPro" id="IPR006140">
    <property type="entry name" value="D-isomer_DH_NAD-bd"/>
</dbReference>
<dbReference type="GO" id="GO:0051287">
    <property type="term" value="F:NAD binding"/>
    <property type="evidence" value="ECO:0007669"/>
    <property type="project" value="InterPro"/>
</dbReference>
<sequence>MAFLPPEGELTIGFAHAAYQLGDEFALRGRSARSFEVRNLDDLRERAPEADVLVVSGLWRNDLLPKLPRLRFIQSISAGTDQFDKVAIAQAGIRLASAQGGNERAVAEHAMSLILGLTRQIHLARDNQARQHWRPMIGDRARREDELGGKTLVVVGLGRIGLRLAKLAAAFDMRVIGVRRSPEPQPHVEAVIHPDRLAEAVAEADFVALTCPLTPETEGLIDARILGAMKPTAFLINVARGRVVDEVALLDALGNGRIAGAGLDCFHEEPLPAASPFWRLPQVIVTPHSAGETRAYEGNVVDILLDNLDRLGRGEAGLRNQIV</sequence>
<feature type="domain" description="D-isomer specific 2-hydroxyacid dehydrogenase catalytic" evidence="5">
    <location>
        <begin position="40"/>
        <end position="315"/>
    </location>
</feature>
<keyword evidence="9" id="KW-1185">Reference proteome</keyword>
<comment type="similarity">
    <text evidence="1 4">Belongs to the D-isomer specific 2-hydroxyacid dehydrogenase family.</text>
</comment>
<evidence type="ECO:0000256" key="3">
    <source>
        <dbReference type="ARBA" id="ARBA00023027"/>
    </source>
</evidence>
<dbReference type="SUPFAM" id="SSF52283">
    <property type="entry name" value="Formate/glycerate dehydrogenase catalytic domain-like"/>
    <property type="match status" value="1"/>
</dbReference>
<dbReference type="EMBL" id="FUYX01000006">
    <property type="protein sequence ID" value="SKB83556.1"/>
    <property type="molecule type" value="Genomic_DNA"/>
</dbReference>
<evidence type="ECO:0000256" key="1">
    <source>
        <dbReference type="ARBA" id="ARBA00005854"/>
    </source>
</evidence>
<evidence type="ECO:0000313" key="10">
    <source>
        <dbReference type="Proteomes" id="UP000190130"/>
    </source>
</evidence>
<name>A0A0Q3SVK1_9HYPH</name>
<evidence type="ECO:0000313" key="8">
    <source>
        <dbReference type="EMBL" id="SKB83556.1"/>
    </source>
</evidence>
<dbReference type="PROSITE" id="PS00671">
    <property type="entry name" value="D_2_HYDROXYACID_DH_3"/>
    <property type="match status" value="1"/>
</dbReference>
<dbReference type="EMBL" id="LMAR01000049">
    <property type="protein sequence ID" value="KQK29402.1"/>
    <property type="molecule type" value="Genomic_DNA"/>
</dbReference>
<dbReference type="Gene3D" id="3.40.50.720">
    <property type="entry name" value="NAD(P)-binding Rossmann-like Domain"/>
    <property type="match status" value="2"/>
</dbReference>
<dbReference type="Pfam" id="PF00389">
    <property type="entry name" value="2-Hacid_dh"/>
    <property type="match status" value="1"/>
</dbReference>
<gene>
    <name evidence="7" type="ORF">ARD30_17605</name>
    <name evidence="8" type="ORF">SAMN05660750_02539</name>
</gene>
<dbReference type="GO" id="GO:0016616">
    <property type="term" value="F:oxidoreductase activity, acting on the CH-OH group of donors, NAD or NADP as acceptor"/>
    <property type="evidence" value="ECO:0007669"/>
    <property type="project" value="InterPro"/>
</dbReference>
<dbReference type="InterPro" id="IPR006139">
    <property type="entry name" value="D-isomer_2_OHA_DH_cat_dom"/>
</dbReference>
<evidence type="ECO:0000259" key="6">
    <source>
        <dbReference type="Pfam" id="PF02826"/>
    </source>
</evidence>
<dbReference type="CDD" id="cd05300">
    <property type="entry name" value="2-Hacid_dh_1"/>
    <property type="match status" value="1"/>
</dbReference>
<dbReference type="RefSeq" id="WP_055729233.1">
    <property type="nucleotide sequence ID" value="NZ_FUYX01000006.1"/>
</dbReference>
<dbReference type="AlphaFoldDB" id="A0A0Q3SVK1"/>
<dbReference type="Pfam" id="PF02826">
    <property type="entry name" value="2-Hacid_dh_C"/>
    <property type="match status" value="1"/>
</dbReference>
<accession>A0A0Q3SVK1</accession>
<evidence type="ECO:0000256" key="2">
    <source>
        <dbReference type="ARBA" id="ARBA00023002"/>
    </source>
</evidence>
<keyword evidence="3" id="KW-0520">NAD</keyword>
<evidence type="ECO:0000313" key="7">
    <source>
        <dbReference type="EMBL" id="KQK29402.1"/>
    </source>
</evidence>
<dbReference type="SUPFAM" id="SSF51735">
    <property type="entry name" value="NAD(P)-binding Rossmann-fold domains"/>
    <property type="match status" value="1"/>
</dbReference>
<evidence type="ECO:0000256" key="4">
    <source>
        <dbReference type="RuleBase" id="RU003719"/>
    </source>
</evidence>
<dbReference type="InterPro" id="IPR029753">
    <property type="entry name" value="D-isomer_DH_CS"/>
</dbReference>